<keyword evidence="2" id="KW-0732">Signal</keyword>
<gene>
    <name evidence="3" type="ORF">RM50_08240</name>
</gene>
<evidence type="ECO:0000313" key="4">
    <source>
        <dbReference type="Proteomes" id="UP000031196"/>
    </source>
</evidence>
<accession>A0A0B4DLR2</accession>
<feature type="chain" id="PRO_5002086762" description="Ig-like domain-containing protein" evidence="2">
    <location>
        <begin position="27"/>
        <end position="128"/>
    </location>
</feature>
<proteinExistence type="predicted"/>
<evidence type="ECO:0008006" key="5">
    <source>
        <dbReference type="Google" id="ProtNLM"/>
    </source>
</evidence>
<evidence type="ECO:0000313" key="3">
    <source>
        <dbReference type="EMBL" id="KIC67636.1"/>
    </source>
</evidence>
<dbReference type="AlphaFoldDB" id="A0A0B4DLR2"/>
<dbReference type="EMBL" id="JWTB01000014">
    <property type="protein sequence ID" value="KIC67636.1"/>
    <property type="molecule type" value="Genomic_DNA"/>
</dbReference>
<feature type="signal peptide" evidence="2">
    <location>
        <begin position="1"/>
        <end position="26"/>
    </location>
</feature>
<evidence type="ECO:0000256" key="1">
    <source>
        <dbReference type="SAM" id="MobiDB-lite"/>
    </source>
</evidence>
<comment type="caution">
    <text evidence="3">The sequence shown here is derived from an EMBL/GenBank/DDBJ whole genome shotgun (WGS) entry which is preliminary data.</text>
</comment>
<dbReference type="Proteomes" id="UP000031196">
    <property type="component" value="Unassembled WGS sequence"/>
</dbReference>
<sequence length="128" mass="13347">MFTKRTTLLAAALAFAAAAVAAPAQAAGSGGADVDRTSGCQDNQEVCQTVLTPSGIRSSSTFSNWVDTDPGDGTTTRTRMSSHSLEQDGVSIEVGLHYAQTTGGCTDREDSQQAGDGRGYNHEVYRCP</sequence>
<feature type="region of interest" description="Disordered" evidence="1">
    <location>
        <begin position="58"/>
        <end position="87"/>
    </location>
</feature>
<dbReference type="RefSeq" id="WP_043451631.1">
    <property type="nucleotide sequence ID" value="NZ_JWTB01000014.1"/>
</dbReference>
<feature type="compositionally biased region" description="Low complexity" evidence="1">
    <location>
        <begin position="67"/>
        <end position="79"/>
    </location>
</feature>
<dbReference type="OrthoDB" id="9846645at2"/>
<organism evidence="3 4">
    <name type="scientific">Pseudarthrobacter phenanthrenivorans</name>
    <name type="common">Arthrobacter phenanthrenivorans</name>
    <dbReference type="NCBI Taxonomy" id="361575"/>
    <lineage>
        <taxon>Bacteria</taxon>
        <taxon>Bacillati</taxon>
        <taxon>Actinomycetota</taxon>
        <taxon>Actinomycetes</taxon>
        <taxon>Micrococcales</taxon>
        <taxon>Micrococcaceae</taxon>
        <taxon>Pseudarthrobacter</taxon>
    </lineage>
</organism>
<reference evidence="3 4" key="1">
    <citation type="submission" date="2014-12" db="EMBL/GenBank/DDBJ databases">
        <title>Genome sequencing of Arthrobacter phenanthrenivorans SWC37.</title>
        <authorList>
            <person name="Tan P.W."/>
            <person name="Chan K.-G."/>
        </authorList>
    </citation>
    <scope>NUCLEOTIDE SEQUENCE [LARGE SCALE GENOMIC DNA]</scope>
    <source>
        <strain evidence="3 4">SWC37</strain>
    </source>
</reference>
<name>A0A0B4DLR2_PSEPS</name>
<protein>
    <recommendedName>
        <fullName evidence="5">Ig-like domain-containing protein</fullName>
    </recommendedName>
</protein>
<evidence type="ECO:0000256" key="2">
    <source>
        <dbReference type="SAM" id="SignalP"/>
    </source>
</evidence>